<dbReference type="WBParaSite" id="ALUE_0001712501-mRNA-1">
    <property type="protein sequence ID" value="ALUE_0001712501-mRNA-1"/>
    <property type="gene ID" value="ALUE_0001712501"/>
</dbReference>
<keyword evidence="1" id="KW-1185">Reference proteome</keyword>
<name>A0A0M3IFV4_ASCLU</name>
<dbReference type="AlphaFoldDB" id="A0A0M3IFV4"/>
<evidence type="ECO:0000313" key="1">
    <source>
        <dbReference type="Proteomes" id="UP000036681"/>
    </source>
</evidence>
<reference evidence="2" key="1">
    <citation type="submission" date="2017-02" db="UniProtKB">
        <authorList>
            <consortium name="WormBaseParasite"/>
        </authorList>
    </citation>
    <scope>IDENTIFICATION</scope>
</reference>
<sequence length="76" mass="8921">MQRLLLVLTLTAPEERTRRASKYRKTRLAQTSPMSTLAMKFPPGDRVSIYAYYTFIDNAPQRCVFRFHRVKNARNA</sequence>
<organism evidence="1 2">
    <name type="scientific">Ascaris lumbricoides</name>
    <name type="common">Giant roundworm</name>
    <dbReference type="NCBI Taxonomy" id="6252"/>
    <lineage>
        <taxon>Eukaryota</taxon>
        <taxon>Metazoa</taxon>
        <taxon>Ecdysozoa</taxon>
        <taxon>Nematoda</taxon>
        <taxon>Chromadorea</taxon>
        <taxon>Rhabditida</taxon>
        <taxon>Spirurina</taxon>
        <taxon>Ascaridomorpha</taxon>
        <taxon>Ascaridoidea</taxon>
        <taxon>Ascarididae</taxon>
        <taxon>Ascaris</taxon>
    </lineage>
</organism>
<accession>A0A0M3IFV4</accession>
<evidence type="ECO:0000313" key="2">
    <source>
        <dbReference type="WBParaSite" id="ALUE_0001712501-mRNA-1"/>
    </source>
</evidence>
<protein>
    <submittedName>
        <fullName evidence="2">Secreted protein</fullName>
    </submittedName>
</protein>
<proteinExistence type="predicted"/>
<dbReference type="Proteomes" id="UP000036681">
    <property type="component" value="Unplaced"/>
</dbReference>